<organism evidence="2 3">
    <name type="scientific">Deinococcus hopiensis KR-140</name>
    <dbReference type="NCBI Taxonomy" id="695939"/>
    <lineage>
        <taxon>Bacteria</taxon>
        <taxon>Thermotogati</taxon>
        <taxon>Deinococcota</taxon>
        <taxon>Deinococci</taxon>
        <taxon>Deinococcales</taxon>
        <taxon>Deinococcaceae</taxon>
        <taxon>Deinococcus</taxon>
    </lineage>
</organism>
<feature type="domain" description="DinB-like" evidence="1">
    <location>
        <begin position="33"/>
        <end position="148"/>
    </location>
</feature>
<dbReference type="OrthoDB" id="68440at2"/>
<dbReference type="Proteomes" id="UP000192582">
    <property type="component" value="Unassembled WGS sequence"/>
</dbReference>
<evidence type="ECO:0000313" key="2">
    <source>
        <dbReference type="EMBL" id="SMB89344.1"/>
    </source>
</evidence>
<protein>
    <submittedName>
        <fullName evidence="2">DinB superfamily protein</fullName>
    </submittedName>
</protein>
<dbReference type="RefSeq" id="WP_084048055.1">
    <property type="nucleotide sequence ID" value="NZ_FWWU01000009.1"/>
</dbReference>
<accession>A0A1W1V8L4</accession>
<dbReference type="InterPro" id="IPR024775">
    <property type="entry name" value="DinB-like"/>
</dbReference>
<evidence type="ECO:0000313" key="3">
    <source>
        <dbReference type="Proteomes" id="UP000192582"/>
    </source>
</evidence>
<gene>
    <name evidence="2" type="ORF">SAMN00790413_00369</name>
</gene>
<dbReference type="SUPFAM" id="SSF109854">
    <property type="entry name" value="DinB/YfiT-like putative metalloenzymes"/>
    <property type="match status" value="1"/>
</dbReference>
<dbReference type="STRING" id="695939.SAMN00790413_00369"/>
<sequence length="156" mass="17277">MNAQTFLAEAFEQELGMFRTGLGSVLEETFAAPRLGHSPAWHALHIAEWLRFFALQDFSATYTHLGWENADWMTALRGTPPVSETDGKAAVLAELDRIGAQVVAHIRELQDDQLGDMLRAPAAPTGERARLTGLGMQLRHIAYHRGQLKLSLKDNA</sequence>
<dbReference type="Gene3D" id="1.20.120.450">
    <property type="entry name" value="dinb family like domain"/>
    <property type="match status" value="1"/>
</dbReference>
<dbReference type="InterPro" id="IPR034660">
    <property type="entry name" value="DinB/YfiT-like"/>
</dbReference>
<reference evidence="2 3" key="1">
    <citation type="submission" date="2017-04" db="EMBL/GenBank/DDBJ databases">
        <authorList>
            <person name="Afonso C.L."/>
            <person name="Miller P.J."/>
            <person name="Scott M.A."/>
            <person name="Spackman E."/>
            <person name="Goraichik I."/>
            <person name="Dimitrov K.M."/>
            <person name="Suarez D.L."/>
            <person name="Swayne D.E."/>
        </authorList>
    </citation>
    <scope>NUCLEOTIDE SEQUENCE [LARGE SCALE GENOMIC DNA]</scope>
    <source>
        <strain evidence="2 3">KR-140</strain>
    </source>
</reference>
<dbReference type="Pfam" id="PF12867">
    <property type="entry name" value="DinB_2"/>
    <property type="match status" value="1"/>
</dbReference>
<name>A0A1W1V8L4_9DEIO</name>
<dbReference type="AlphaFoldDB" id="A0A1W1V8L4"/>
<keyword evidence="3" id="KW-1185">Reference proteome</keyword>
<proteinExistence type="predicted"/>
<dbReference type="EMBL" id="FWWU01000009">
    <property type="protein sequence ID" value="SMB89344.1"/>
    <property type="molecule type" value="Genomic_DNA"/>
</dbReference>
<evidence type="ECO:0000259" key="1">
    <source>
        <dbReference type="Pfam" id="PF12867"/>
    </source>
</evidence>